<dbReference type="EMBL" id="APPI01000003">
    <property type="protein sequence ID" value="ENV14761.1"/>
    <property type="molecule type" value="Genomic_DNA"/>
</dbReference>
<dbReference type="HOGENOM" id="CLU_077247_0_0_6"/>
<reference evidence="1 2" key="1">
    <citation type="submission" date="2013-02" db="EMBL/GenBank/DDBJ databases">
        <title>The Genome Sequence of Acinetobacter schindleri NIPH 900.</title>
        <authorList>
            <consortium name="The Broad Institute Genome Sequencing Platform"/>
            <consortium name="The Broad Institute Genome Sequencing Center for Infectious Disease"/>
            <person name="Cerqueira G."/>
            <person name="Feldgarden M."/>
            <person name="Courvalin P."/>
            <person name="Perichon B."/>
            <person name="Grillot-Courvalin C."/>
            <person name="Clermont D."/>
            <person name="Rocha E."/>
            <person name="Yoon E.-J."/>
            <person name="Nemec A."/>
            <person name="Walker B."/>
            <person name="Young S.K."/>
            <person name="Zeng Q."/>
            <person name="Gargeya S."/>
            <person name="Fitzgerald M."/>
            <person name="Haas B."/>
            <person name="Abouelleil A."/>
            <person name="Alvarado L."/>
            <person name="Arachchi H.M."/>
            <person name="Berlin A.M."/>
            <person name="Chapman S.B."/>
            <person name="Dewar J."/>
            <person name="Goldberg J."/>
            <person name="Griggs A."/>
            <person name="Gujja S."/>
            <person name="Hansen M."/>
            <person name="Howarth C."/>
            <person name="Imamovic A."/>
            <person name="Larimer J."/>
            <person name="McCowan C."/>
            <person name="Murphy C."/>
            <person name="Neiman D."/>
            <person name="Pearson M."/>
            <person name="Priest M."/>
            <person name="Roberts A."/>
            <person name="Saif S."/>
            <person name="Shea T."/>
            <person name="Sisk P."/>
            <person name="Sykes S."/>
            <person name="Wortman J."/>
            <person name="Nusbaum C."/>
            <person name="Birren B."/>
        </authorList>
    </citation>
    <scope>NUCLEOTIDE SEQUENCE [LARGE SCALE GENOMIC DNA]</scope>
    <source>
        <strain evidence="1 2">NIPH 900</strain>
    </source>
</reference>
<evidence type="ECO:0000313" key="2">
    <source>
        <dbReference type="Proteomes" id="UP000018438"/>
    </source>
</evidence>
<evidence type="ECO:0008006" key="3">
    <source>
        <dbReference type="Google" id="ProtNLM"/>
    </source>
</evidence>
<gene>
    <name evidence="1" type="ORF">F965_00107</name>
</gene>
<keyword evidence="2" id="KW-1185">Reference proteome</keyword>
<protein>
    <recommendedName>
        <fullName evidence="3">ASCH domain-containing protein</fullName>
    </recommendedName>
</protein>
<evidence type="ECO:0000313" key="1">
    <source>
        <dbReference type="EMBL" id="ENV14761.1"/>
    </source>
</evidence>
<sequence>MLRKPIPILFNSAMVQALLNGEKTQTRRMLKPYQIPVKNAIDKDRPWFSVVQIDPHYGFGCSGATEAECIEELKKMASAGCPYGDVGTRLWVRETWKGATIPSSLEGCDCDDVAVEYVADGAAHYFPGDQIPAEWTMPKAALAGRQVPSIFMPKWASRIELEVTEIGIERVSDISEADAIAEGFDLSKSEAAISQGWYEKPKAAFRRVWSGLYGDPSWTENPWVWVIHFKVVHVLYQK</sequence>
<dbReference type="AlphaFoldDB" id="N8WRZ0"/>
<organism evidence="1 2">
    <name type="scientific">Acinetobacter schindleri NIPH 900</name>
    <dbReference type="NCBI Taxonomy" id="1217675"/>
    <lineage>
        <taxon>Bacteria</taxon>
        <taxon>Pseudomonadati</taxon>
        <taxon>Pseudomonadota</taxon>
        <taxon>Gammaproteobacteria</taxon>
        <taxon>Moraxellales</taxon>
        <taxon>Moraxellaceae</taxon>
        <taxon>Acinetobacter</taxon>
    </lineage>
</organism>
<comment type="caution">
    <text evidence="1">The sequence shown here is derived from an EMBL/GenBank/DDBJ whole genome shotgun (WGS) entry which is preliminary data.</text>
</comment>
<name>N8WRZ0_9GAMM</name>
<dbReference type="PATRIC" id="fig|1217675.3.peg.101"/>
<dbReference type="RefSeq" id="WP_004811556.1">
    <property type="nucleotide sequence ID" value="NZ_KB849446.1"/>
</dbReference>
<proteinExistence type="predicted"/>
<accession>N8WRZ0</accession>
<dbReference type="Proteomes" id="UP000018438">
    <property type="component" value="Unassembled WGS sequence"/>
</dbReference>